<comment type="caution">
    <text evidence="2">The sequence shown here is derived from an EMBL/GenBank/DDBJ whole genome shotgun (WGS) entry which is preliminary data.</text>
</comment>
<evidence type="ECO:0000313" key="2">
    <source>
        <dbReference type="EMBL" id="HIR50348.1"/>
    </source>
</evidence>
<feature type="domain" description="Uroporphyrinogen decarboxylase (URO-D)" evidence="1">
    <location>
        <begin position="183"/>
        <end position="370"/>
    </location>
</feature>
<name>A0A9D1IWE4_9FIRM</name>
<dbReference type="InterPro" id="IPR000257">
    <property type="entry name" value="Uroporphyrinogen_deCOase"/>
</dbReference>
<sequence>MTARQQYLSYVRQGGDFFCSPQIGAGAGFDAKLAGKTWLSETTTEDTIKACRQFDMLPLFNFPLPDLSCLCDSLRWETVSEALLPDGKRHTVRRLSTPRGDLETHFLEQPLLGGAQTKFPVTEEADLSLLEYYLDCLLACSDFSPITRAVQEIRRQVGEDDALDIQWAMQPYELLGFPNVLDTSVLALECPHTFRRLMDKILLLDERLLPAVAAGGADFVFLGGPGSELIPPAYYEEFLIPYSQTLSAMAHAQGLLIYSHICSPIEPMLSLGYYNQMGIDLFETLSEPPVGNVKSLEDAFSKLDGAICTRGNLGLDLLLTASPAEILDRSVRILETAQRMGRKHILAASDYLFYDTPAENVHAMCEAVRRFHSL</sequence>
<dbReference type="EMBL" id="DVHE01000024">
    <property type="protein sequence ID" value="HIR50348.1"/>
    <property type="molecule type" value="Genomic_DNA"/>
</dbReference>
<evidence type="ECO:0000313" key="3">
    <source>
        <dbReference type="Proteomes" id="UP000824239"/>
    </source>
</evidence>
<evidence type="ECO:0000259" key="1">
    <source>
        <dbReference type="Pfam" id="PF01208"/>
    </source>
</evidence>
<dbReference type="PANTHER" id="PTHR47099:SF1">
    <property type="entry name" value="METHYLCOBAMIDE:COM METHYLTRANSFERASE MTBA"/>
    <property type="match status" value="1"/>
</dbReference>
<gene>
    <name evidence="2" type="ORF">IAA53_03550</name>
</gene>
<reference evidence="2" key="1">
    <citation type="submission" date="2020-10" db="EMBL/GenBank/DDBJ databases">
        <authorList>
            <person name="Gilroy R."/>
        </authorList>
    </citation>
    <scope>NUCLEOTIDE SEQUENCE</scope>
    <source>
        <strain evidence="2">ChiBcec15-4380</strain>
    </source>
</reference>
<proteinExistence type="predicted"/>
<dbReference type="AlphaFoldDB" id="A0A9D1IWE4"/>
<dbReference type="InterPro" id="IPR052024">
    <property type="entry name" value="Methanogen_methyltrans"/>
</dbReference>
<dbReference type="GO" id="GO:0004853">
    <property type="term" value="F:uroporphyrinogen decarboxylase activity"/>
    <property type="evidence" value="ECO:0007669"/>
    <property type="project" value="InterPro"/>
</dbReference>
<protein>
    <recommendedName>
        <fullName evidence="1">Uroporphyrinogen decarboxylase (URO-D) domain-containing protein</fullName>
    </recommendedName>
</protein>
<accession>A0A9D1IWE4</accession>
<dbReference type="PANTHER" id="PTHR47099">
    <property type="entry name" value="METHYLCOBAMIDE:COM METHYLTRANSFERASE MTBA"/>
    <property type="match status" value="1"/>
</dbReference>
<dbReference type="SUPFAM" id="SSF51726">
    <property type="entry name" value="UROD/MetE-like"/>
    <property type="match status" value="1"/>
</dbReference>
<dbReference type="Gene3D" id="3.20.20.210">
    <property type="match status" value="1"/>
</dbReference>
<organism evidence="2 3">
    <name type="scientific">Candidatus Avoscillospira avicola</name>
    <dbReference type="NCBI Taxonomy" id="2840706"/>
    <lineage>
        <taxon>Bacteria</taxon>
        <taxon>Bacillati</taxon>
        <taxon>Bacillota</taxon>
        <taxon>Clostridia</taxon>
        <taxon>Eubacteriales</taxon>
        <taxon>Oscillospiraceae</taxon>
        <taxon>Oscillospiraceae incertae sedis</taxon>
        <taxon>Candidatus Avoscillospira</taxon>
    </lineage>
</organism>
<dbReference type="InterPro" id="IPR038071">
    <property type="entry name" value="UROD/MetE-like_sf"/>
</dbReference>
<dbReference type="GO" id="GO:0006779">
    <property type="term" value="P:porphyrin-containing compound biosynthetic process"/>
    <property type="evidence" value="ECO:0007669"/>
    <property type="project" value="InterPro"/>
</dbReference>
<dbReference type="Pfam" id="PF01208">
    <property type="entry name" value="URO-D"/>
    <property type="match status" value="1"/>
</dbReference>
<reference evidence="2" key="2">
    <citation type="journal article" date="2021" name="PeerJ">
        <title>Extensive microbial diversity within the chicken gut microbiome revealed by metagenomics and culture.</title>
        <authorList>
            <person name="Gilroy R."/>
            <person name="Ravi A."/>
            <person name="Getino M."/>
            <person name="Pursley I."/>
            <person name="Horton D.L."/>
            <person name="Alikhan N.F."/>
            <person name="Baker D."/>
            <person name="Gharbi K."/>
            <person name="Hall N."/>
            <person name="Watson M."/>
            <person name="Adriaenssens E.M."/>
            <person name="Foster-Nyarko E."/>
            <person name="Jarju S."/>
            <person name="Secka A."/>
            <person name="Antonio M."/>
            <person name="Oren A."/>
            <person name="Chaudhuri R.R."/>
            <person name="La Ragione R."/>
            <person name="Hildebrand F."/>
            <person name="Pallen M.J."/>
        </authorList>
    </citation>
    <scope>NUCLEOTIDE SEQUENCE</scope>
    <source>
        <strain evidence="2">ChiBcec15-4380</strain>
    </source>
</reference>
<dbReference type="Proteomes" id="UP000824239">
    <property type="component" value="Unassembled WGS sequence"/>
</dbReference>